<keyword evidence="7" id="KW-0732">Signal</keyword>
<evidence type="ECO:0000256" key="4">
    <source>
        <dbReference type="ARBA" id="ARBA00022989"/>
    </source>
</evidence>
<comment type="subcellular location">
    <subcellularLocation>
        <location evidence="1">Membrane</location>
        <topology evidence="1">Multi-pass membrane protein</topology>
    </subcellularLocation>
</comment>
<dbReference type="Pfam" id="PF00083">
    <property type="entry name" value="Sugar_tr"/>
    <property type="match status" value="1"/>
</dbReference>
<dbReference type="PANTHER" id="PTHR48022:SF77">
    <property type="entry name" value="MAJOR FACILITATOR SUPERFAMILY (MFS) PROFILE DOMAIN-CONTAINING PROTEIN"/>
    <property type="match status" value="1"/>
</dbReference>
<keyword evidence="10" id="KW-1185">Reference proteome</keyword>
<feature type="transmembrane region" description="Helical" evidence="6">
    <location>
        <begin position="75"/>
        <end position="100"/>
    </location>
</feature>
<protein>
    <submittedName>
        <fullName evidence="9">General substrate transporter</fullName>
    </submittedName>
</protein>
<dbReference type="InterPro" id="IPR036259">
    <property type="entry name" value="MFS_trans_sf"/>
</dbReference>
<dbReference type="InterPro" id="IPR050360">
    <property type="entry name" value="MFS_Sugar_Transporters"/>
</dbReference>
<feature type="transmembrane region" description="Helical" evidence="6">
    <location>
        <begin position="202"/>
        <end position="224"/>
    </location>
</feature>
<feature type="signal peptide" evidence="7">
    <location>
        <begin position="1"/>
        <end position="23"/>
    </location>
</feature>
<evidence type="ECO:0000256" key="1">
    <source>
        <dbReference type="ARBA" id="ARBA00004141"/>
    </source>
</evidence>
<feature type="transmembrane region" description="Helical" evidence="6">
    <location>
        <begin position="418"/>
        <end position="438"/>
    </location>
</feature>
<keyword evidence="4 6" id="KW-1133">Transmembrane helix</keyword>
<dbReference type="RefSeq" id="XP_058313265.1">
    <property type="nucleotide sequence ID" value="XM_058447854.1"/>
</dbReference>
<dbReference type="InterPro" id="IPR020846">
    <property type="entry name" value="MFS_dom"/>
</dbReference>
<dbReference type="Gene3D" id="1.20.1250.20">
    <property type="entry name" value="MFS general substrate transporter like domains"/>
    <property type="match status" value="1"/>
</dbReference>
<evidence type="ECO:0000256" key="5">
    <source>
        <dbReference type="ARBA" id="ARBA00023136"/>
    </source>
</evidence>
<feature type="transmembrane region" description="Helical" evidence="6">
    <location>
        <begin position="142"/>
        <end position="160"/>
    </location>
</feature>
<keyword evidence="3 6" id="KW-0812">Transmembrane</keyword>
<dbReference type="Proteomes" id="UP001150904">
    <property type="component" value="Unassembled WGS sequence"/>
</dbReference>
<evidence type="ECO:0000313" key="9">
    <source>
        <dbReference type="EMBL" id="KAJ5218692.1"/>
    </source>
</evidence>
<gene>
    <name evidence="9" type="ORF">N7498_000791</name>
</gene>
<dbReference type="SUPFAM" id="SSF103473">
    <property type="entry name" value="MFS general substrate transporter"/>
    <property type="match status" value="1"/>
</dbReference>
<evidence type="ECO:0000259" key="8">
    <source>
        <dbReference type="PROSITE" id="PS50850"/>
    </source>
</evidence>
<dbReference type="GO" id="GO:0016020">
    <property type="term" value="C:membrane"/>
    <property type="evidence" value="ECO:0007669"/>
    <property type="project" value="UniProtKB-SubCell"/>
</dbReference>
<dbReference type="AlphaFoldDB" id="A0A9W9NF61"/>
<dbReference type="InterPro" id="IPR005828">
    <property type="entry name" value="MFS_sugar_transport-like"/>
</dbReference>
<feature type="transmembrane region" description="Helical" evidence="6">
    <location>
        <begin position="112"/>
        <end position="130"/>
    </location>
</feature>
<dbReference type="PROSITE" id="PS00216">
    <property type="entry name" value="SUGAR_TRANSPORT_1"/>
    <property type="match status" value="1"/>
</dbReference>
<feature type="transmembrane region" description="Helical" evidence="6">
    <location>
        <begin position="351"/>
        <end position="371"/>
    </location>
</feature>
<feature type="transmembrane region" description="Helical" evidence="6">
    <location>
        <begin position="458"/>
        <end position="475"/>
    </location>
</feature>
<dbReference type="EMBL" id="JAPQKR010000004">
    <property type="protein sequence ID" value="KAJ5218692.1"/>
    <property type="molecule type" value="Genomic_DNA"/>
</dbReference>
<evidence type="ECO:0000256" key="6">
    <source>
        <dbReference type="SAM" id="Phobius"/>
    </source>
</evidence>
<dbReference type="PROSITE" id="PS50850">
    <property type="entry name" value="MFS"/>
    <property type="match status" value="1"/>
</dbReference>
<proteinExistence type="inferred from homology"/>
<feature type="domain" description="Major facilitator superfamily (MFS) profile" evidence="8">
    <location>
        <begin position="15"/>
        <end position="479"/>
    </location>
</feature>
<dbReference type="OrthoDB" id="6612291at2759"/>
<comment type="similarity">
    <text evidence="2">Belongs to the major facilitator superfamily. Sugar transporter (TC 2.A.1.1) family.</text>
</comment>
<name>A0A9W9NF61_9EURO</name>
<feature type="transmembrane region" description="Helical" evidence="6">
    <location>
        <begin position="383"/>
        <end position="406"/>
    </location>
</feature>
<dbReference type="GO" id="GO:0005351">
    <property type="term" value="F:carbohydrate:proton symporter activity"/>
    <property type="evidence" value="ECO:0007669"/>
    <property type="project" value="TreeGrafter"/>
</dbReference>
<evidence type="ECO:0000256" key="2">
    <source>
        <dbReference type="ARBA" id="ARBA00010992"/>
    </source>
</evidence>
<evidence type="ECO:0000256" key="3">
    <source>
        <dbReference type="ARBA" id="ARBA00022692"/>
    </source>
</evidence>
<keyword evidence="5 6" id="KW-0472">Membrane</keyword>
<dbReference type="PANTHER" id="PTHR48022">
    <property type="entry name" value="PLASTIDIC GLUCOSE TRANSPORTER 4"/>
    <property type="match status" value="1"/>
</dbReference>
<reference evidence="9" key="2">
    <citation type="journal article" date="2023" name="IMA Fungus">
        <title>Comparative genomic study of the Penicillium genus elucidates a diverse pangenome and 15 lateral gene transfer events.</title>
        <authorList>
            <person name="Petersen C."/>
            <person name="Sorensen T."/>
            <person name="Nielsen M.R."/>
            <person name="Sondergaard T.E."/>
            <person name="Sorensen J.L."/>
            <person name="Fitzpatrick D.A."/>
            <person name="Frisvad J.C."/>
            <person name="Nielsen K.L."/>
        </authorList>
    </citation>
    <scope>NUCLEOTIDE SEQUENCE</scope>
    <source>
        <strain evidence="9">IBT 15544</strain>
    </source>
</reference>
<evidence type="ECO:0000313" key="10">
    <source>
        <dbReference type="Proteomes" id="UP001150904"/>
    </source>
</evidence>
<organism evidence="9 10">
    <name type="scientific">Penicillium cinerascens</name>
    <dbReference type="NCBI Taxonomy" id="70096"/>
    <lineage>
        <taxon>Eukaryota</taxon>
        <taxon>Fungi</taxon>
        <taxon>Dikarya</taxon>
        <taxon>Ascomycota</taxon>
        <taxon>Pezizomycotina</taxon>
        <taxon>Eurotiomycetes</taxon>
        <taxon>Eurotiomycetidae</taxon>
        <taxon>Eurotiales</taxon>
        <taxon>Aspergillaceae</taxon>
        <taxon>Penicillium</taxon>
    </lineage>
</organism>
<dbReference type="InterPro" id="IPR005829">
    <property type="entry name" value="Sugar_transporter_CS"/>
</dbReference>
<evidence type="ECO:0000256" key="7">
    <source>
        <dbReference type="SAM" id="SignalP"/>
    </source>
</evidence>
<comment type="caution">
    <text evidence="9">The sequence shown here is derived from an EMBL/GenBank/DDBJ whole genome shotgun (WGS) entry which is preliminary data.</text>
</comment>
<sequence length="517" mass="57407">MAPSRWNISPMLMFSVGVLVLSAFNYGFSDQAFASCQAMDSFTRQFGVYSEKTHKYKLEPLFKSLYNSLKAGGQILGLFRLFLSHTLCAHCSVFSSGVFLGGYVSNTYGRRMCIFAMSVYALGSTSVVISSKTVAQIQAARALHYIYLGMQMAVIPTTLSELAPAKIRGGMGVLYWLSIKVGGLVVTSITRGTENIKSNAAWQIPFGLILIIPFTVCCLVWFSVESPRWFLLRDRRKEAFEAVRRLKSKDTSDEELHEEFEIICEKVALQLQKRSFKDLFTKENRQRTFVIAACNFFQQATGQAFASQYGTLFVKQLNSVNPFSVSLGTNAVDIGAIATSGLLIDQVGRRMMFHVSSTMQTTFLMTMGALGTADPSNLAAKKGIVAMLVLYSFSWSLGWAPLVYVLGAELPLSPLREMTLQIAYTVKLLTEFAVTFSYPYMETADTPGHVYLGGKLGFIYGSISVVAIVFGFLFIPETKRLELEDIDQQFAVSEEDDIKKVEDQSYTGRTISTKVPK</sequence>
<accession>A0A9W9NF61</accession>
<dbReference type="GeneID" id="83175154"/>
<feature type="chain" id="PRO_5040964845" evidence="7">
    <location>
        <begin position="24"/>
        <end position="517"/>
    </location>
</feature>
<reference evidence="9" key="1">
    <citation type="submission" date="2022-12" db="EMBL/GenBank/DDBJ databases">
        <authorList>
            <person name="Petersen C."/>
        </authorList>
    </citation>
    <scope>NUCLEOTIDE SEQUENCE</scope>
    <source>
        <strain evidence="9">IBT 15544</strain>
    </source>
</reference>